<proteinExistence type="inferred from homology"/>
<keyword evidence="7" id="KW-0560">Oxidoreductase</keyword>
<feature type="domain" description="Pirin C-terminal" evidence="6">
    <location>
        <begin position="205"/>
        <end position="309"/>
    </location>
</feature>
<evidence type="ECO:0000256" key="2">
    <source>
        <dbReference type="PIRSR" id="PIRSR006232-1"/>
    </source>
</evidence>
<dbReference type="InterPro" id="IPR014710">
    <property type="entry name" value="RmlC-like_jellyroll"/>
</dbReference>
<dbReference type="CDD" id="cd02247">
    <property type="entry name" value="cupin_pirin_C"/>
    <property type="match status" value="1"/>
</dbReference>
<dbReference type="EMBL" id="CP036434">
    <property type="protein sequence ID" value="QDV04564.1"/>
    <property type="molecule type" value="Genomic_DNA"/>
</dbReference>
<evidence type="ECO:0000259" key="6">
    <source>
        <dbReference type="Pfam" id="PF05726"/>
    </source>
</evidence>
<reference evidence="7 8" key="1">
    <citation type="submission" date="2019-02" db="EMBL/GenBank/DDBJ databases">
        <title>Deep-cultivation of Planctomycetes and their phenomic and genomic characterization uncovers novel biology.</title>
        <authorList>
            <person name="Wiegand S."/>
            <person name="Jogler M."/>
            <person name="Boedeker C."/>
            <person name="Pinto D."/>
            <person name="Vollmers J."/>
            <person name="Rivas-Marin E."/>
            <person name="Kohn T."/>
            <person name="Peeters S.H."/>
            <person name="Heuer A."/>
            <person name="Rast P."/>
            <person name="Oberbeckmann S."/>
            <person name="Bunk B."/>
            <person name="Jeske O."/>
            <person name="Meyerdierks A."/>
            <person name="Storesund J.E."/>
            <person name="Kallscheuer N."/>
            <person name="Luecker S."/>
            <person name="Lage O.M."/>
            <person name="Pohl T."/>
            <person name="Merkel B.J."/>
            <person name="Hornburger P."/>
            <person name="Mueller R.-W."/>
            <person name="Bruemmer F."/>
            <person name="Labrenz M."/>
            <person name="Spormann A.M."/>
            <person name="Op den Camp H."/>
            <person name="Overmann J."/>
            <person name="Amann R."/>
            <person name="Jetten M.S.M."/>
            <person name="Mascher T."/>
            <person name="Medema M.H."/>
            <person name="Devos D.P."/>
            <person name="Kaster A.-K."/>
            <person name="Ovreas L."/>
            <person name="Rohde M."/>
            <person name="Galperin M.Y."/>
            <person name="Jogler C."/>
        </authorList>
    </citation>
    <scope>NUCLEOTIDE SEQUENCE [LARGE SCALE GENOMIC DNA]</scope>
    <source>
        <strain evidence="7 8">Poly30</strain>
    </source>
</reference>
<protein>
    <submittedName>
        <fullName evidence="7">Quercetin 2,3-dioxygenase</fullName>
        <ecNumber evidence="7">1.13.11.24</ecNumber>
    </submittedName>
</protein>
<organism evidence="7 8">
    <name type="scientific">Saltatorellus ferox</name>
    <dbReference type="NCBI Taxonomy" id="2528018"/>
    <lineage>
        <taxon>Bacteria</taxon>
        <taxon>Pseudomonadati</taxon>
        <taxon>Planctomycetota</taxon>
        <taxon>Planctomycetia</taxon>
        <taxon>Planctomycetia incertae sedis</taxon>
        <taxon>Saltatorellus</taxon>
    </lineage>
</organism>
<dbReference type="InterPro" id="IPR003829">
    <property type="entry name" value="Pirin_N_dom"/>
</dbReference>
<dbReference type="Pfam" id="PF02678">
    <property type="entry name" value="Pirin"/>
    <property type="match status" value="1"/>
</dbReference>
<keyword evidence="7" id="KW-0223">Dioxygenase</keyword>
<accession>A0A518EKD7</accession>
<dbReference type="OrthoDB" id="321327at2"/>
<dbReference type="Pfam" id="PF05726">
    <property type="entry name" value="Pirin_C"/>
    <property type="match status" value="1"/>
</dbReference>
<keyword evidence="2" id="KW-0479">Metal-binding</keyword>
<evidence type="ECO:0000256" key="4">
    <source>
        <dbReference type="SAM" id="MobiDB-lite"/>
    </source>
</evidence>
<evidence type="ECO:0000256" key="1">
    <source>
        <dbReference type="ARBA" id="ARBA00008416"/>
    </source>
</evidence>
<feature type="domain" description="Pirin N-terminal" evidence="5">
    <location>
        <begin position="61"/>
        <end position="139"/>
    </location>
</feature>
<dbReference type="Gene3D" id="2.60.120.10">
    <property type="entry name" value="Jelly Rolls"/>
    <property type="match status" value="2"/>
</dbReference>
<feature type="binding site" evidence="2">
    <location>
        <position position="119"/>
    </location>
    <ligand>
        <name>Fe cation</name>
        <dbReference type="ChEBI" id="CHEBI:24875"/>
    </ligand>
</feature>
<evidence type="ECO:0000256" key="3">
    <source>
        <dbReference type="RuleBase" id="RU003457"/>
    </source>
</evidence>
<dbReference type="EC" id="1.13.11.24" evidence="7"/>
<dbReference type="InterPro" id="IPR012093">
    <property type="entry name" value="Pirin"/>
</dbReference>
<dbReference type="InterPro" id="IPR011051">
    <property type="entry name" value="RmlC_Cupin_sf"/>
</dbReference>
<dbReference type="RefSeq" id="WP_145194020.1">
    <property type="nucleotide sequence ID" value="NZ_CP036434.1"/>
</dbReference>
<dbReference type="PANTHER" id="PTHR13903">
    <property type="entry name" value="PIRIN-RELATED"/>
    <property type="match status" value="1"/>
</dbReference>
<dbReference type="Proteomes" id="UP000320390">
    <property type="component" value="Chromosome"/>
</dbReference>
<keyword evidence="2" id="KW-0408">Iron</keyword>
<comment type="similarity">
    <text evidence="1 3">Belongs to the pirin family.</text>
</comment>
<evidence type="ECO:0000313" key="7">
    <source>
        <dbReference type="EMBL" id="QDV04564.1"/>
    </source>
</evidence>
<keyword evidence="8" id="KW-1185">Reference proteome</keyword>
<comment type="cofactor">
    <cofactor evidence="2">
        <name>Fe cation</name>
        <dbReference type="ChEBI" id="CHEBI:24875"/>
    </cofactor>
    <text evidence="2">Binds 1 Fe cation per subunit.</text>
</comment>
<feature type="binding site" evidence="2">
    <location>
        <position position="75"/>
    </location>
    <ligand>
        <name>Fe cation</name>
        <dbReference type="ChEBI" id="CHEBI:24875"/>
    </ligand>
</feature>
<feature type="region of interest" description="Disordered" evidence="4">
    <location>
        <begin position="309"/>
        <end position="339"/>
    </location>
</feature>
<feature type="compositionally biased region" description="Basic and acidic residues" evidence="4">
    <location>
        <begin position="330"/>
        <end position="339"/>
    </location>
</feature>
<evidence type="ECO:0000313" key="8">
    <source>
        <dbReference type="Proteomes" id="UP000320390"/>
    </source>
</evidence>
<dbReference type="InterPro" id="IPR008778">
    <property type="entry name" value="Pirin_C_dom"/>
</dbReference>
<dbReference type="PIRSF" id="PIRSF006232">
    <property type="entry name" value="Pirin"/>
    <property type="match status" value="1"/>
</dbReference>
<feature type="binding site" evidence="2">
    <location>
        <position position="117"/>
    </location>
    <ligand>
        <name>Fe cation</name>
        <dbReference type="ChEBI" id="CHEBI:24875"/>
    </ligand>
</feature>
<name>A0A518EKD7_9BACT</name>
<evidence type="ECO:0000259" key="5">
    <source>
        <dbReference type="Pfam" id="PF02678"/>
    </source>
</evidence>
<dbReference type="SUPFAM" id="SSF51182">
    <property type="entry name" value="RmlC-like cupins"/>
    <property type="match status" value="1"/>
</dbReference>
<dbReference type="AlphaFoldDB" id="A0A518EKD7"/>
<dbReference type="GO" id="GO:0046872">
    <property type="term" value="F:metal ion binding"/>
    <property type="evidence" value="ECO:0007669"/>
    <property type="project" value="UniProtKB-KW"/>
</dbReference>
<dbReference type="GO" id="GO:0008127">
    <property type="term" value="F:quercetin 2,3-dioxygenase activity"/>
    <property type="evidence" value="ECO:0007669"/>
    <property type="project" value="UniProtKB-EC"/>
</dbReference>
<gene>
    <name evidence="7" type="primary">yhhW_1</name>
    <name evidence="7" type="ORF">Poly30_00550</name>
</gene>
<feature type="binding site" evidence="2">
    <location>
        <position position="73"/>
    </location>
    <ligand>
        <name>Fe cation</name>
        <dbReference type="ChEBI" id="CHEBI:24875"/>
    </ligand>
</feature>
<dbReference type="PANTHER" id="PTHR13903:SF8">
    <property type="entry name" value="PIRIN"/>
    <property type="match status" value="1"/>
</dbReference>
<sequence length="339" mass="37592">MNTVRQVFPIGAQWPTLDPFLFTAHHLDRYPAGTETFGPDPALLVGRHMCSDFEGKDGWNMYHGREVPGFPQHPHRGFETITYVRTGLCDHTDSMGAAARFGQGDTQWVTTGQGVVHAELFPLVHRDRPNTLELFQIWLNLPAKDKMVPAHFKMLWSEETPRVERRDGDGPRSEITIIAGEFDGKSGQAPPPHSWAVREEAAIAVWHIRMEAGAKLVLPPSPADEVNRALYVFDGSEIVVDGEPVRSGHGAVLRSTVAAELVAGDGPVEAMVLQGRPIGEPVAKHGPFVMNTEAEIRQAFRDYQETQFGGWPWPEDAPHHGGAEQGRFAKHADGRREDR</sequence>